<feature type="chain" id="PRO_5045126862" evidence="4">
    <location>
        <begin position="23"/>
        <end position="292"/>
    </location>
</feature>
<evidence type="ECO:0000259" key="5">
    <source>
        <dbReference type="SMART" id="SM00062"/>
    </source>
</evidence>
<name>A0ABR7HL93_9FIRM</name>
<dbReference type="EMBL" id="JACOPS010000003">
    <property type="protein sequence ID" value="MBC5728235.1"/>
    <property type="molecule type" value="Genomic_DNA"/>
</dbReference>
<feature type="domain" description="Solute-binding protein family 3/N-terminal" evidence="5">
    <location>
        <begin position="47"/>
        <end position="267"/>
    </location>
</feature>
<comment type="similarity">
    <text evidence="1">Belongs to the bacterial solute-binding protein 3 family.</text>
</comment>
<keyword evidence="7" id="KW-1185">Reference proteome</keyword>
<keyword evidence="2" id="KW-0813">Transport</keyword>
<dbReference type="InterPro" id="IPR051455">
    <property type="entry name" value="Bact_solute-bind_prot3"/>
</dbReference>
<sequence length="292" mass="31813">MKRITKIISAILAVLVVTAVFAGCSSSNDNSTANGFRTLDEIKSSGTINIGVFSDKNPFGYVDENGEYQGYDVYFANRLGEDLGVKVNFVSTEAANRIEYLQTGKVDLILANFTVTDERKEEVDFALPYMSVSLGVVSPKSNTITSLDNWNESDSMIVISGTTAETYLTKNYPNIKLQKYDAYAQAKTALENGSGAAWANDNTEVIAYANQNSDFVVGIPELGSADTIAPAVTKGNDTLLNWINDEIKALGKENFFHKDYEATLLDTYGKEYENQLVIEGGELASSTNDTAK</sequence>
<keyword evidence="3 4" id="KW-0732">Signal</keyword>
<evidence type="ECO:0000256" key="4">
    <source>
        <dbReference type="SAM" id="SignalP"/>
    </source>
</evidence>
<evidence type="ECO:0000313" key="6">
    <source>
        <dbReference type="EMBL" id="MBC5728235.1"/>
    </source>
</evidence>
<evidence type="ECO:0000313" key="7">
    <source>
        <dbReference type="Proteomes" id="UP000636755"/>
    </source>
</evidence>
<reference evidence="6 7" key="1">
    <citation type="submission" date="2020-08" db="EMBL/GenBank/DDBJ databases">
        <title>Genome public.</title>
        <authorList>
            <person name="Liu C."/>
            <person name="Sun Q."/>
        </authorList>
    </citation>
    <scope>NUCLEOTIDE SEQUENCE [LARGE SCALE GENOMIC DNA]</scope>
    <source>
        <strain evidence="6 7">NSJ-71</strain>
    </source>
</reference>
<dbReference type="SMART" id="SM00062">
    <property type="entry name" value="PBPb"/>
    <property type="match status" value="1"/>
</dbReference>
<protein>
    <submittedName>
        <fullName evidence="6">Transporter substrate-binding domain-containing protein</fullName>
    </submittedName>
</protein>
<dbReference type="InterPro" id="IPR001638">
    <property type="entry name" value="Solute-binding_3/MltF_N"/>
</dbReference>
<feature type="signal peptide" evidence="4">
    <location>
        <begin position="1"/>
        <end position="22"/>
    </location>
</feature>
<evidence type="ECO:0000256" key="1">
    <source>
        <dbReference type="ARBA" id="ARBA00010333"/>
    </source>
</evidence>
<dbReference type="SUPFAM" id="SSF53850">
    <property type="entry name" value="Periplasmic binding protein-like II"/>
    <property type="match status" value="1"/>
</dbReference>
<dbReference type="Pfam" id="PF00497">
    <property type="entry name" value="SBP_bac_3"/>
    <property type="match status" value="1"/>
</dbReference>
<proteinExistence type="inferred from homology"/>
<dbReference type="PANTHER" id="PTHR30085">
    <property type="entry name" value="AMINO ACID ABC TRANSPORTER PERMEASE"/>
    <property type="match status" value="1"/>
</dbReference>
<dbReference type="PROSITE" id="PS51257">
    <property type="entry name" value="PROKAR_LIPOPROTEIN"/>
    <property type="match status" value="1"/>
</dbReference>
<comment type="caution">
    <text evidence="6">The sequence shown here is derived from an EMBL/GenBank/DDBJ whole genome shotgun (WGS) entry which is preliminary data.</text>
</comment>
<accession>A0ABR7HL93</accession>
<dbReference type="PANTHER" id="PTHR30085:SF6">
    <property type="entry name" value="ABC TRANSPORTER GLUTAMINE-BINDING PROTEIN GLNH"/>
    <property type="match status" value="1"/>
</dbReference>
<organism evidence="6 7">
    <name type="scientific">Ruminococcus intestinalis</name>
    <dbReference type="NCBI Taxonomy" id="2763066"/>
    <lineage>
        <taxon>Bacteria</taxon>
        <taxon>Bacillati</taxon>
        <taxon>Bacillota</taxon>
        <taxon>Clostridia</taxon>
        <taxon>Eubacteriales</taxon>
        <taxon>Oscillospiraceae</taxon>
        <taxon>Ruminococcus</taxon>
    </lineage>
</organism>
<gene>
    <name evidence="6" type="ORF">H8R91_06845</name>
</gene>
<dbReference type="Proteomes" id="UP000636755">
    <property type="component" value="Unassembled WGS sequence"/>
</dbReference>
<dbReference type="Gene3D" id="3.40.190.10">
    <property type="entry name" value="Periplasmic binding protein-like II"/>
    <property type="match status" value="2"/>
</dbReference>
<evidence type="ECO:0000256" key="2">
    <source>
        <dbReference type="ARBA" id="ARBA00022448"/>
    </source>
</evidence>
<evidence type="ECO:0000256" key="3">
    <source>
        <dbReference type="ARBA" id="ARBA00022729"/>
    </source>
</evidence>
<dbReference type="RefSeq" id="WP_186935403.1">
    <property type="nucleotide sequence ID" value="NZ_JACOPS010000003.1"/>
</dbReference>